<sequence length="187" mass="21957">MVVFMSYSISDLARVLRVFSSNNVKFTIIGDTCIQIVLGKESFINDIDLFIIEPSIFDNERFYMNLAISNGWEYSYTEIGTPRLIANINGKEIVIELYENYLDIDIPESIINKSRVVNINDLKIRILYPEQYLVLKARQGVDLDKLKQYVRELKQIDYKLLKETIDKYPEDERKVIIERLEDIGLYI</sequence>
<dbReference type="InterPro" id="IPR018700">
    <property type="entry name" value="DUF2204"/>
</dbReference>
<dbReference type="AlphaFoldDB" id="A0A7C4HEX2"/>
<reference evidence="1" key="1">
    <citation type="journal article" date="2020" name="mSystems">
        <title>Genome- and Community-Level Interaction Insights into Carbon Utilization and Element Cycling Functions of Hydrothermarchaeota in Hydrothermal Sediment.</title>
        <authorList>
            <person name="Zhou Z."/>
            <person name="Liu Y."/>
            <person name="Xu W."/>
            <person name="Pan J."/>
            <person name="Luo Z.H."/>
            <person name="Li M."/>
        </authorList>
    </citation>
    <scope>NUCLEOTIDE SEQUENCE [LARGE SCALE GENOMIC DNA]</scope>
    <source>
        <strain evidence="1">SpSt-642</strain>
    </source>
</reference>
<dbReference type="InterPro" id="IPR043519">
    <property type="entry name" value="NT_sf"/>
</dbReference>
<proteinExistence type="predicted"/>
<dbReference type="Gene3D" id="3.30.460.40">
    <property type="match status" value="1"/>
</dbReference>
<gene>
    <name evidence="1" type="ORF">ENU14_07215</name>
</gene>
<dbReference type="Pfam" id="PF09970">
    <property type="entry name" value="DUF2204"/>
    <property type="match status" value="1"/>
</dbReference>
<dbReference type="GO" id="GO:0016740">
    <property type="term" value="F:transferase activity"/>
    <property type="evidence" value="ECO:0007669"/>
    <property type="project" value="UniProtKB-KW"/>
</dbReference>
<dbReference type="SUPFAM" id="SSF81301">
    <property type="entry name" value="Nucleotidyltransferase"/>
    <property type="match status" value="1"/>
</dbReference>
<accession>A0A7C4HEX2</accession>
<evidence type="ECO:0000313" key="1">
    <source>
        <dbReference type="EMBL" id="HGM59351.1"/>
    </source>
</evidence>
<protein>
    <submittedName>
        <fullName evidence="1">Nucleotidyltransferase</fullName>
    </submittedName>
</protein>
<name>A0A7C4HEX2_STAMA</name>
<organism evidence="1">
    <name type="scientific">Staphylothermus marinus</name>
    <dbReference type="NCBI Taxonomy" id="2280"/>
    <lineage>
        <taxon>Archaea</taxon>
        <taxon>Thermoproteota</taxon>
        <taxon>Thermoprotei</taxon>
        <taxon>Desulfurococcales</taxon>
        <taxon>Desulfurococcaceae</taxon>
        <taxon>Staphylothermus</taxon>
    </lineage>
</organism>
<dbReference type="EMBL" id="DTBJ01000060">
    <property type="protein sequence ID" value="HGM59351.1"/>
    <property type="molecule type" value="Genomic_DNA"/>
</dbReference>
<comment type="caution">
    <text evidence="1">The sequence shown here is derived from an EMBL/GenBank/DDBJ whole genome shotgun (WGS) entry which is preliminary data.</text>
</comment>
<keyword evidence="1" id="KW-0808">Transferase</keyword>